<dbReference type="Gene3D" id="3.40.50.1820">
    <property type="entry name" value="alpha/beta hydrolase"/>
    <property type="match status" value="1"/>
</dbReference>
<evidence type="ECO:0000256" key="2">
    <source>
        <dbReference type="SAM" id="SignalP"/>
    </source>
</evidence>
<sequence length="339" mass="36356">MVLAGWHRAIWRLNFVWLAGLAGVASATPSAPACVAPAADPANSYDAAHTYAKLHKDYPFIRVASAELPQGVRRLDSLTYVQYGSRCLQLDLYLPSKAGPHPLVVLVHGGGWRSGFRAEFAPMAVRLAQQGWAAATISYRLSGEAGYPAAIHDVRAAVRWLRSHAADYQLDGQRFALAGGSAGGQIASLAGVTGHLPAFDPGAADSQVSSAVQAIINIDGLSDFTAPAALQYEDDPAKQPSAAGAWFGGRYAEQTARWRAASPVQYVRAGMPPILFIGSSKARFSVGREDMMARMQQVGVASAMLVLPETPHSFWMFDPWLQPSVDATIAFLKQQLPER</sequence>
<dbReference type="InterPro" id="IPR050300">
    <property type="entry name" value="GDXG_lipolytic_enzyme"/>
</dbReference>
<feature type="domain" description="BD-FAE-like" evidence="3">
    <location>
        <begin position="90"/>
        <end position="279"/>
    </location>
</feature>
<dbReference type="Proteomes" id="UP000735592">
    <property type="component" value="Unassembled WGS sequence"/>
</dbReference>
<evidence type="ECO:0000259" key="3">
    <source>
        <dbReference type="Pfam" id="PF20434"/>
    </source>
</evidence>
<proteinExistence type="predicted"/>
<dbReference type="GO" id="GO:0016787">
    <property type="term" value="F:hydrolase activity"/>
    <property type="evidence" value="ECO:0007669"/>
    <property type="project" value="UniProtKB-KW"/>
</dbReference>
<gene>
    <name evidence="4" type="ORF">GM655_13420</name>
</gene>
<dbReference type="InterPro" id="IPR029058">
    <property type="entry name" value="AB_hydrolase_fold"/>
</dbReference>
<dbReference type="RefSeq" id="WP_155435162.1">
    <property type="nucleotide sequence ID" value="NZ_JBHLXK010000005.1"/>
</dbReference>
<keyword evidence="5" id="KW-1185">Reference proteome</keyword>
<dbReference type="EMBL" id="WNKW01000003">
    <property type="protein sequence ID" value="MTW33812.1"/>
    <property type="molecule type" value="Genomic_DNA"/>
</dbReference>
<keyword evidence="2" id="KW-0732">Signal</keyword>
<evidence type="ECO:0000313" key="5">
    <source>
        <dbReference type="Proteomes" id="UP000735592"/>
    </source>
</evidence>
<feature type="signal peptide" evidence="2">
    <location>
        <begin position="1"/>
        <end position="27"/>
    </location>
</feature>
<feature type="chain" id="PRO_5046993128" evidence="2">
    <location>
        <begin position="28"/>
        <end position="339"/>
    </location>
</feature>
<dbReference type="PANTHER" id="PTHR48081">
    <property type="entry name" value="AB HYDROLASE SUPERFAMILY PROTEIN C4A8.06C"/>
    <property type="match status" value="1"/>
</dbReference>
<organism evidence="4 5">
    <name type="scientific">Pseudoduganella danionis</name>
    <dbReference type="NCBI Taxonomy" id="1890295"/>
    <lineage>
        <taxon>Bacteria</taxon>
        <taxon>Pseudomonadati</taxon>
        <taxon>Pseudomonadota</taxon>
        <taxon>Betaproteobacteria</taxon>
        <taxon>Burkholderiales</taxon>
        <taxon>Oxalobacteraceae</taxon>
        <taxon>Telluria group</taxon>
        <taxon>Pseudoduganella</taxon>
    </lineage>
</organism>
<protein>
    <submittedName>
        <fullName evidence="4">Alpha/beta hydrolase fold domain-containing protein</fullName>
    </submittedName>
</protein>
<dbReference type="Pfam" id="PF20434">
    <property type="entry name" value="BD-FAE"/>
    <property type="match status" value="1"/>
</dbReference>
<comment type="caution">
    <text evidence="4">The sequence shown here is derived from an EMBL/GenBank/DDBJ whole genome shotgun (WGS) entry which is preliminary data.</text>
</comment>
<name>A0ABW9SNN9_9BURK</name>
<keyword evidence="1 4" id="KW-0378">Hydrolase</keyword>
<reference evidence="4 5" key="1">
    <citation type="submission" date="2019-11" db="EMBL/GenBank/DDBJ databases">
        <title>Type strains purchased from KCTC, JCM and DSMZ.</title>
        <authorList>
            <person name="Lu H."/>
        </authorList>
    </citation>
    <scope>NUCLEOTIDE SEQUENCE [LARGE SCALE GENOMIC DNA]</scope>
    <source>
        <strain evidence="4 5">DSM 103461</strain>
    </source>
</reference>
<evidence type="ECO:0000256" key="1">
    <source>
        <dbReference type="ARBA" id="ARBA00022801"/>
    </source>
</evidence>
<dbReference type="InterPro" id="IPR049492">
    <property type="entry name" value="BD-FAE-like_dom"/>
</dbReference>
<accession>A0ABW9SNN9</accession>
<dbReference type="SUPFAM" id="SSF53474">
    <property type="entry name" value="alpha/beta-Hydrolases"/>
    <property type="match status" value="1"/>
</dbReference>
<evidence type="ECO:0000313" key="4">
    <source>
        <dbReference type="EMBL" id="MTW33812.1"/>
    </source>
</evidence>